<reference evidence="1 2" key="1">
    <citation type="submission" date="2020-08" db="EMBL/GenBank/DDBJ databases">
        <title>Genome sequence of Rhodobacteraceae bacterium Lw-13e.</title>
        <authorList>
            <person name="Poehlein A."/>
            <person name="Wolter L."/>
            <person name="Daniel R."/>
            <person name="Brinkhoff T."/>
        </authorList>
    </citation>
    <scope>NUCLEOTIDE SEQUENCE [LARGE SCALE GENOMIC DNA]</scope>
    <source>
        <strain evidence="1 2">Lw-13e</strain>
    </source>
</reference>
<dbReference type="Pfam" id="PF00494">
    <property type="entry name" value="SQS_PSY"/>
    <property type="match status" value="1"/>
</dbReference>
<protein>
    <submittedName>
        <fullName evidence="1">Presqualene diphosphate synthase</fullName>
        <ecNumber evidence="1">2.5.1.103</ecNumber>
    </submittedName>
</protein>
<dbReference type="SFLD" id="SFLDG01018">
    <property type="entry name" value="Squalene/Phytoene_Synthase_Lik"/>
    <property type="match status" value="1"/>
</dbReference>
<dbReference type="GO" id="GO:0051996">
    <property type="term" value="F:squalene synthase [NAD(P)H] activity"/>
    <property type="evidence" value="ECO:0007669"/>
    <property type="project" value="InterPro"/>
</dbReference>
<dbReference type="SUPFAM" id="SSF48576">
    <property type="entry name" value="Terpenoid synthases"/>
    <property type="match status" value="1"/>
</dbReference>
<dbReference type="KEGG" id="palw:PSAL_001910"/>
<dbReference type="RefSeq" id="WP_119838663.1">
    <property type="nucleotide sequence ID" value="NZ_CP060436.1"/>
</dbReference>
<dbReference type="OrthoDB" id="9807580at2"/>
<evidence type="ECO:0000313" key="2">
    <source>
        <dbReference type="Proteomes" id="UP000283786"/>
    </source>
</evidence>
<dbReference type="SFLD" id="SFLDG01212">
    <property type="entry name" value="Phytoene_synthase_like"/>
    <property type="match status" value="1"/>
</dbReference>
<keyword evidence="1" id="KW-0808">Transferase</keyword>
<dbReference type="EMBL" id="CP060436">
    <property type="protein sequence ID" value="QPM88988.1"/>
    <property type="molecule type" value="Genomic_DNA"/>
</dbReference>
<organism evidence="1 2">
    <name type="scientific">Pseudooceanicola algae</name>
    <dbReference type="NCBI Taxonomy" id="1537215"/>
    <lineage>
        <taxon>Bacteria</taxon>
        <taxon>Pseudomonadati</taxon>
        <taxon>Pseudomonadota</taxon>
        <taxon>Alphaproteobacteria</taxon>
        <taxon>Rhodobacterales</taxon>
        <taxon>Paracoccaceae</taxon>
        <taxon>Pseudooceanicola</taxon>
    </lineage>
</organism>
<dbReference type="GO" id="GO:0016114">
    <property type="term" value="P:terpenoid biosynthetic process"/>
    <property type="evidence" value="ECO:0007669"/>
    <property type="project" value="UniProtKB-ARBA"/>
</dbReference>
<sequence>MTYTVAPPRIADDETAAETRRLVSASGSSFEMGMRLLPVPRRRAIYAVYAFSRVVDDIADGDAPPEARKQGLQDWRQELARAYDGRAQTPIGAELALAARTHDLPQAELARIVEGMQLDATPIIAPSAPELDHYIRCVAGAVGILAMRIFGGWRGEQSEEFALSLARAMQLINIIRDVSEDAAMGRLYIPRTVLATTGLPADPKAVPGHPALPEARRLLGVMARDSLLRARAEIPNHPRRAIFPALMMAGPYVALLSRMETDWSRQPPRRAGWRKLTDGLAFAIRPGR</sequence>
<dbReference type="InterPro" id="IPR044843">
    <property type="entry name" value="Trans_IPPS_bact-type"/>
</dbReference>
<dbReference type="AlphaFoldDB" id="A0A418SIQ8"/>
<name>A0A418SIQ8_9RHOB</name>
<dbReference type="PANTHER" id="PTHR31480">
    <property type="entry name" value="BIFUNCTIONAL LYCOPENE CYCLASE/PHYTOENE SYNTHASE"/>
    <property type="match status" value="1"/>
</dbReference>
<dbReference type="InterPro" id="IPR008949">
    <property type="entry name" value="Isoprenoid_synthase_dom_sf"/>
</dbReference>
<dbReference type="CDD" id="cd00683">
    <property type="entry name" value="Trans_IPPS_HH"/>
    <property type="match status" value="1"/>
</dbReference>
<accession>A0A418SIQ8</accession>
<gene>
    <name evidence="1" type="primary">hpnD</name>
    <name evidence="1" type="ORF">PSAL_001910</name>
</gene>
<evidence type="ECO:0000313" key="1">
    <source>
        <dbReference type="EMBL" id="QPM88988.1"/>
    </source>
</evidence>
<dbReference type="Gene3D" id="1.10.600.10">
    <property type="entry name" value="Farnesyl Diphosphate Synthase"/>
    <property type="match status" value="1"/>
</dbReference>
<dbReference type="InterPro" id="IPR002060">
    <property type="entry name" value="Squ/phyt_synthse"/>
</dbReference>
<dbReference type="EC" id="2.5.1.103" evidence="1"/>
<proteinExistence type="predicted"/>
<dbReference type="SFLD" id="SFLDS00005">
    <property type="entry name" value="Isoprenoid_Synthase_Type_I"/>
    <property type="match status" value="1"/>
</dbReference>
<dbReference type="InterPro" id="IPR033904">
    <property type="entry name" value="Trans_IPPS_HH"/>
</dbReference>
<dbReference type="GO" id="GO:0004311">
    <property type="term" value="F:geranylgeranyl diphosphate synthase activity"/>
    <property type="evidence" value="ECO:0007669"/>
    <property type="project" value="InterPro"/>
</dbReference>
<keyword evidence="2" id="KW-1185">Reference proteome</keyword>
<dbReference type="Proteomes" id="UP000283786">
    <property type="component" value="Chromosome"/>
</dbReference>